<feature type="domain" description="C2H2-type" evidence="11">
    <location>
        <begin position="65"/>
        <end position="92"/>
    </location>
</feature>
<dbReference type="GO" id="GO:0004523">
    <property type="term" value="F:RNA-DNA hybrid ribonuclease activity"/>
    <property type="evidence" value="ECO:0007669"/>
    <property type="project" value="InterPro"/>
</dbReference>
<dbReference type="OrthoDB" id="654211at2759"/>
<name>A0A3M0IPH1_HIRRU</name>
<dbReference type="InterPro" id="IPR002156">
    <property type="entry name" value="RNaseH_domain"/>
</dbReference>
<dbReference type="GO" id="GO:0008270">
    <property type="term" value="F:zinc ion binding"/>
    <property type="evidence" value="ECO:0007669"/>
    <property type="project" value="UniProtKB-KW"/>
</dbReference>
<comment type="subcellular location">
    <subcellularLocation>
        <location evidence="1">Nucleus</location>
    </subcellularLocation>
</comment>
<dbReference type="PROSITE" id="PS50157">
    <property type="entry name" value="ZINC_FINGER_C2H2_2"/>
    <property type="match status" value="3"/>
</dbReference>
<reference evidence="13 14" key="1">
    <citation type="submission" date="2018-07" db="EMBL/GenBank/DDBJ databases">
        <title>A high quality draft genome assembly of the barn swallow (H. rustica rustica).</title>
        <authorList>
            <person name="Formenti G."/>
            <person name="Chiara M."/>
            <person name="Poveda L."/>
            <person name="Francoijs K.-J."/>
            <person name="Bonisoli-Alquati A."/>
            <person name="Canova L."/>
            <person name="Gianfranceschi L."/>
            <person name="Horner D.S."/>
            <person name="Saino N."/>
        </authorList>
    </citation>
    <scope>NUCLEOTIDE SEQUENCE [LARGE SCALE GENOMIC DNA]</scope>
    <source>
        <strain evidence="13">Chelidonia</strain>
        <tissue evidence="13">Blood</tissue>
    </source>
</reference>
<evidence type="ECO:0000259" key="11">
    <source>
        <dbReference type="PROSITE" id="PS50157"/>
    </source>
</evidence>
<dbReference type="STRING" id="333673.A0A3M0IPH1"/>
<evidence type="ECO:0000256" key="8">
    <source>
        <dbReference type="ARBA" id="ARBA00023163"/>
    </source>
</evidence>
<evidence type="ECO:0000256" key="7">
    <source>
        <dbReference type="ARBA" id="ARBA00023015"/>
    </source>
</evidence>
<feature type="domain" description="C2H2-type" evidence="11">
    <location>
        <begin position="37"/>
        <end position="64"/>
    </location>
</feature>
<dbReference type="InterPro" id="IPR013087">
    <property type="entry name" value="Znf_C2H2_type"/>
</dbReference>
<keyword evidence="4" id="KW-0677">Repeat</keyword>
<dbReference type="GO" id="GO:0005634">
    <property type="term" value="C:nucleus"/>
    <property type="evidence" value="ECO:0007669"/>
    <property type="project" value="UniProtKB-SubCell"/>
</dbReference>
<dbReference type="GO" id="GO:0000981">
    <property type="term" value="F:DNA-binding transcription factor activity, RNA polymerase II-specific"/>
    <property type="evidence" value="ECO:0007669"/>
    <property type="project" value="TreeGrafter"/>
</dbReference>
<evidence type="ECO:0000259" key="12">
    <source>
        <dbReference type="PROSITE" id="PS50879"/>
    </source>
</evidence>
<keyword evidence="8" id="KW-0804">Transcription</keyword>
<keyword evidence="9" id="KW-0539">Nucleus</keyword>
<dbReference type="Pfam" id="PF00096">
    <property type="entry name" value="zf-C2H2"/>
    <property type="match status" value="3"/>
</dbReference>
<organism evidence="13 14">
    <name type="scientific">Hirundo rustica rustica</name>
    <dbReference type="NCBI Taxonomy" id="333673"/>
    <lineage>
        <taxon>Eukaryota</taxon>
        <taxon>Metazoa</taxon>
        <taxon>Chordata</taxon>
        <taxon>Craniata</taxon>
        <taxon>Vertebrata</taxon>
        <taxon>Euteleostomi</taxon>
        <taxon>Archelosauria</taxon>
        <taxon>Archosauria</taxon>
        <taxon>Dinosauria</taxon>
        <taxon>Saurischia</taxon>
        <taxon>Theropoda</taxon>
        <taxon>Coelurosauria</taxon>
        <taxon>Aves</taxon>
        <taxon>Neognathae</taxon>
        <taxon>Neoaves</taxon>
        <taxon>Telluraves</taxon>
        <taxon>Australaves</taxon>
        <taxon>Passeriformes</taxon>
        <taxon>Sylvioidea</taxon>
        <taxon>Hirundinidae</taxon>
        <taxon>Hirundo</taxon>
    </lineage>
</organism>
<evidence type="ECO:0000256" key="6">
    <source>
        <dbReference type="ARBA" id="ARBA00022833"/>
    </source>
</evidence>
<feature type="domain" description="RNase H type-1" evidence="12">
    <location>
        <begin position="227"/>
        <end position="276"/>
    </location>
</feature>
<dbReference type="SUPFAM" id="SSF57667">
    <property type="entry name" value="beta-beta-alpha zinc fingers"/>
    <property type="match status" value="2"/>
</dbReference>
<dbReference type="PANTHER" id="PTHR23226">
    <property type="entry name" value="ZINC FINGER AND SCAN DOMAIN-CONTAINING"/>
    <property type="match status" value="1"/>
</dbReference>
<keyword evidence="3" id="KW-0479">Metal-binding</keyword>
<dbReference type="GO" id="GO:0000978">
    <property type="term" value="F:RNA polymerase II cis-regulatory region sequence-specific DNA binding"/>
    <property type="evidence" value="ECO:0007669"/>
    <property type="project" value="TreeGrafter"/>
</dbReference>
<sequence length="276" mass="30903">MIHTGERPYECPECGKRFQTSSTLLVHQRIHREERPFRCPDCRKGFKHNSYLISHRRIHTGERPYECPQCGKSFSDSSTLTQHHWRHRRGLPWEYQPKTWARVTGQSPEQLHAAAKERPGCLRAIAAVAVNTQEAPKFTLGQKMTVPVSHTVSAVLEVKGGHWLSPHRFLKYQAIMVEQDDVEIVVTNTVNPASFLSGSMGEPVIHECLEAIEATCSSCLDLKDTLLENTETWSTDGSSCVISGRHAGYVVTMSREVIESGPLPTNTSAQKAEITA</sequence>
<keyword evidence="14" id="KW-1185">Reference proteome</keyword>
<evidence type="ECO:0000313" key="14">
    <source>
        <dbReference type="Proteomes" id="UP000269221"/>
    </source>
</evidence>
<keyword evidence="7" id="KW-0805">Transcription regulation</keyword>
<evidence type="ECO:0000256" key="9">
    <source>
        <dbReference type="ARBA" id="ARBA00023242"/>
    </source>
</evidence>
<dbReference type="InterPro" id="IPR036397">
    <property type="entry name" value="RNaseH_sf"/>
</dbReference>
<keyword evidence="6" id="KW-0862">Zinc</keyword>
<proteinExistence type="inferred from homology"/>
<dbReference type="PROSITE" id="PS50879">
    <property type="entry name" value="RNASE_H_1"/>
    <property type="match status" value="1"/>
</dbReference>
<evidence type="ECO:0000256" key="4">
    <source>
        <dbReference type="ARBA" id="ARBA00022737"/>
    </source>
</evidence>
<dbReference type="Gene3D" id="3.30.160.60">
    <property type="entry name" value="Classic Zinc Finger"/>
    <property type="match status" value="3"/>
</dbReference>
<comment type="similarity">
    <text evidence="2">Belongs to the krueppel C2H2-type zinc-finger protein family.</text>
</comment>
<evidence type="ECO:0000313" key="13">
    <source>
        <dbReference type="EMBL" id="RMB88813.1"/>
    </source>
</evidence>
<gene>
    <name evidence="13" type="ORF">DUI87_34821</name>
</gene>
<accession>A0A3M0IPH1</accession>
<dbReference type="FunFam" id="3.30.160.60:FF:000478">
    <property type="entry name" value="Zinc finger protein 133"/>
    <property type="match status" value="1"/>
</dbReference>
<dbReference type="Proteomes" id="UP000269221">
    <property type="component" value="Unassembled WGS sequence"/>
</dbReference>
<dbReference type="FunFam" id="3.30.160.60:FF:000200">
    <property type="entry name" value="zinc finger protein 510 isoform X2"/>
    <property type="match status" value="1"/>
</dbReference>
<dbReference type="PROSITE" id="PS00028">
    <property type="entry name" value="ZINC_FINGER_C2H2_1"/>
    <property type="match status" value="3"/>
</dbReference>
<dbReference type="FunFam" id="3.30.160.60:FF:000135">
    <property type="entry name" value="Zinc finger protein 358"/>
    <property type="match status" value="1"/>
</dbReference>
<dbReference type="PANTHER" id="PTHR23226:SF416">
    <property type="entry name" value="FI01424P"/>
    <property type="match status" value="1"/>
</dbReference>
<feature type="domain" description="C2H2-type" evidence="11">
    <location>
        <begin position="9"/>
        <end position="36"/>
    </location>
</feature>
<evidence type="ECO:0000256" key="2">
    <source>
        <dbReference type="ARBA" id="ARBA00006991"/>
    </source>
</evidence>
<keyword evidence="5 10" id="KW-0863">Zinc-finger</keyword>
<evidence type="ECO:0000256" key="3">
    <source>
        <dbReference type="ARBA" id="ARBA00022723"/>
    </source>
</evidence>
<evidence type="ECO:0008006" key="15">
    <source>
        <dbReference type="Google" id="ProtNLM"/>
    </source>
</evidence>
<evidence type="ECO:0000256" key="5">
    <source>
        <dbReference type="ARBA" id="ARBA00022771"/>
    </source>
</evidence>
<evidence type="ECO:0000256" key="1">
    <source>
        <dbReference type="ARBA" id="ARBA00004123"/>
    </source>
</evidence>
<dbReference type="Gene3D" id="3.30.420.10">
    <property type="entry name" value="Ribonuclease H-like superfamily/Ribonuclease H"/>
    <property type="match status" value="1"/>
</dbReference>
<dbReference type="InterPro" id="IPR036236">
    <property type="entry name" value="Znf_C2H2_sf"/>
</dbReference>
<dbReference type="SMART" id="SM00355">
    <property type="entry name" value="ZnF_C2H2"/>
    <property type="match status" value="3"/>
</dbReference>
<dbReference type="AlphaFoldDB" id="A0A3M0IPH1"/>
<comment type="caution">
    <text evidence="13">The sequence shown here is derived from an EMBL/GenBank/DDBJ whole genome shotgun (WGS) entry which is preliminary data.</text>
</comment>
<protein>
    <recommendedName>
        <fullName evidence="15">C2H2-type domain-containing protein</fullName>
    </recommendedName>
</protein>
<dbReference type="EMBL" id="QRBI01000311">
    <property type="protein sequence ID" value="RMB88813.1"/>
    <property type="molecule type" value="Genomic_DNA"/>
</dbReference>
<evidence type="ECO:0000256" key="10">
    <source>
        <dbReference type="PROSITE-ProRule" id="PRU00042"/>
    </source>
</evidence>